<dbReference type="RefSeq" id="WP_184260806.1">
    <property type="nucleotide sequence ID" value="NZ_JACIIX010000001.1"/>
</dbReference>
<dbReference type="AlphaFoldDB" id="A0A7W9ZCW3"/>
<dbReference type="Proteomes" id="UP000544872">
    <property type="component" value="Unassembled WGS sequence"/>
</dbReference>
<dbReference type="EMBL" id="JACIIX010000001">
    <property type="protein sequence ID" value="MBB6209035.1"/>
    <property type="molecule type" value="Genomic_DNA"/>
</dbReference>
<evidence type="ECO:0000313" key="2">
    <source>
        <dbReference type="EMBL" id="MBB6209035.1"/>
    </source>
</evidence>
<gene>
    <name evidence="2" type="ORF">FHS48_000416</name>
</gene>
<evidence type="ECO:0000313" key="3">
    <source>
        <dbReference type="Proteomes" id="UP000544872"/>
    </source>
</evidence>
<name>A0A7W9ZCW3_NOVIT</name>
<sequence length="218" mass="23124">MIAQGMGRGVFRAALALIAGMALMPGGAQAQTAAASPVVPPAAAQGGERFSIQIPKGWKQASRNASGPIETVSYVPDGQSAERWQDMLTIQMVKTPAGAQALPPDQLYAQSQSSYEQACDGVKLGTLQSGRSNGYPSAFWVLGCSKVKSAGYGETAFFRTIQGTAALYMAQWAWRVAPFDTTQGPPLLEDQQKEALTTLQSFQVCDPASRQHPCQPGQ</sequence>
<organism evidence="2 3">
    <name type="scientific">Novispirillum itersonii</name>
    <name type="common">Aquaspirillum itersonii</name>
    <dbReference type="NCBI Taxonomy" id="189"/>
    <lineage>
        <taxon>Bacteria</taxon>
        <taxon>Pseudomonadati</taxon>
        <taxon>Pseudomonadota</taxon>
        <taxon>Alphaproteobacteria</taxon>
        <taxon>Rhodospirillales</taxon>
        <taxon>Novispirillaceae</taxon>
        <taxon>Novispirillum</taxon>
    </lineage>
</organism>
<feature type="chain" id="PRO_5031288874" evidence="1">
    <location>
        <begin position="31"/>
        <end position="218"/>
    </location>
</feature>
<accession>A0A7W9ZCW3</accession>
<keyword evidence="3" id="KW-1185">Reference proteome</keyword>
<reference evidence="2 3" key="1">
    <citation type="submission" date="2020-08" db="EMBL/GenBank/DDBJ databases">
        <title>Genomic Encyclopedia of Type Strains, Phase IV (KMG-IV): sequencing the most valuable type-strain genomes for metagenomic binning, comparative biology and taxonomic classification.</title>
        <authorList>
            <person name="Goeker M."/>
        </authorList>
    </citation>
    <scope>NUCLEOTIDE SEQUENCE [LARGE SCALE GENOMIC DNA]</scope>
    <source>
        <strain evidence="2 3">DSM 11590</strain>
    </source>
</reference>
<protein>
    <submittedName>
        <fullName evidence="2">Uncharacterized protein</fullName>
    </submittedName>
</protein>
<evidence type="ECO:0000256" key="1">
    <source>
        <dbReference type="SAM" id="SignalP"/>
    </source>
</evidence>
<comment type="caution">
    <text evidence="2">The sequence shown here is derived from an EMBL/GenBank/DDBJ whole genome shotgun (WGS) entry which is preliminary data.</text>
</comment>
<feature type="signal peptide" evidence="1">
    <location>
        <begin position="1"/>
        <end position="30"/>
    </location>
</feature>
<keyword evidence="1" id="KW-0732">Signal</keyword>
<proteinExistence type="predicted"/>